<dbReference type="Pfam" id="PF00392">
    <property type="entry name" value="GntR"/>
    <property type="match status" value="1"/>
</dbReference>
<dbReference type="InterPro" id="IPR008920">
    <property type="entry name" value="TF_FadR/GntR_C"/>
</dbReference>
<dbReference type="PROSITE" id="PS50949">
    <property type="entry name" value="HTH_GNTR"/>
    <property type="match status" value="1"/>
</dbReference>
<dbReference type="PANTHER" id="PTHR43537:SF44">
    <property type="entry name" value="GNTR FAMILY REGULATORY PROTEIN"/>
    <property type="match status" value="1"/>
</dbReference>
<keyword evidence="6" id="KW-1185">Reference proteome</keyword>
<dbReference type="OrthoDB" id="5450856at2"/>
<dbReference type="SUPFAM" id="SSF48008">
    <property type="entry name" value="GntR ligand-binding domain-like"/>
    <property type="match status" value="1"/>
</dbReference>
<dbReference type="AlphaFoldDB" id="A0A225MY97"/>
<dbReference type="Gene3D" id="1.10.10.10">
    <property type="entry name" value="Winged helix-like DNA-binding domain superfamily/Winged helix DNA-binding domain"/>
    <property type="match status" value="1"/>
</dbReference>
<keyword evidence="1" id="KW-0805">Transcription regulation</keyword>
<dbReference type="InterPro" id="IPR011711">
    <property type="entry name" value="GntR_C"/>
</dbReference>
<dbReference type="InterPro" id="IPR036388">
    <property type="entry name" value="WH-like_DNA-bd_sf"/>
</dbReference>
<dbReference type="SUPFAM" id="SSF46785">
    <property type="entry name" value="Winged helix' DNA-binding domain"/>
    <property type="match status" value="1"/>
</dbReference>
<keyword evidence="2" id="KW-0238">DNA-binding</keyword>
<evidence type="ECO:0000313" key="5">
    <source>
        <dbReference type="EMBL" id="OWT66246.1"/>
    </source>
</evidence>
<comment type="caution">
    <text evidence="5">The sequence shown here is derived from an EMBL/GenBank/DDBJ whole genome shotgun (WGS) entry which is preliminary data.</text>
</comment>
<evidence type="ECO:0000256" key="2">
    <source>
        <dbReference type="ARBA" id="ARBA00023125"/>
    </source>
</evidence>
<protein>
    <submittedName>
        <fullName evidence="5">GntR family transcriptional regulator</fullName>
    </submittedName>
</protein>
<dbReference type="InterPro" id="IPR036390">
    <property type="entry name" value="WH_DNA-bd_sf"/>
</dbReference>
<dbReference type="GO" id="GO:0003700">
    <property type="term" value="F:DNA-binding transcription factor activity"/>
    <property type="evidence" value="ECO:0007669"/>
    <property type="project" value="InterPro"/>
</dbReference>
<dbReference type="InterPro" id="IPR000524">
    <property type="entry name" value="Tscrpt_reg_HTH_GntR"/>
</dbReference>
<accession>A0A225MY97</accession>
<evidence type="ECO:0000259" key="4">
    <source>
        <dbReference type="PROSITE" id="PS50949"/>
    </source>
</evidence>
<name>A0A225MY97_9BURK</name>
<evidence type="ECO:0000313" key="6">
    <source>
        <dbReference type="Proteomes" id="UP000214603"/>
    </source>
</evidence>
<organism evidence="5 6">
    <name type="scientific">Candidimonas nitroreducens</name>
    <dbReference type="NCBI Taxonomy" id="683354"/>
    <lineage>
        <taxon>Bacteria</taxon>
        <taxon>Pseudomonadati</taxon>
        <taxon>Pseudomonadota</taxon>
        <taxon>Betaproteobacteria</taxon>
        <taxon>Burkholderiales</taxon>
        <taxon>Alcaligenaceae</taxon>
        <taxon>Candidimonas</taxon>
    </lineage>
</organism>
<dbReference type="CDD" id="cd07377">
    <property type="entry name" value="WHTH_GntR"/>
    <property type="match status" value="1"/>
</dbReference>
<dbReference type="Pfam" id="PF07729">
    <property type="entry name" value="FCD"/>
    <property type="match status" value="1"/>
</dbReference>
<evidence type="ECO:0000256" key="1">
    <source>
        <dbReference type="ARBA" id="ARBA00023015"/>
    </source>
</evidence>
<dbReference type="SMART" id="SM00895">
    <property type="entry name" value="FCD"/>
    <property type="match status" value="1"/>
</dbReference>
<sequence length="232" mass="25216">MNKPQSERLLGDVVYEELTAWLGSGELPPLSRLPSENELAQRLRVSRPVLRQALTRLRAEGRISTRKGAGNYVADTASASSPKVSFGPLTSIPDVRSFLEFRSSLEGEMAARAATLHDREGLAEIGRRRRRLESAMAAGGDGIEEDIAFHAAIAQASGNRFFSMTMEALAAQTRFSIGLIRQLSDRPLAQRMQDVYREHSAIEQAIASGDPAAAREAMTAHLVGGIGRLFGK</sequence>
<reference evidence="6" key="1">
    <citation type="submission" date="2017-06" db="EMBL/GenBank/DDBJ databases">
        <title>Herbaspirillum phytohormonus sp. nov., isolated from the root nodule of Robinia pseudoacacia in lead-zinc mine.</title>
        <authorList>
            <person name="Fan M."/>
            <person name="Lin Y."/>
        </authorList>
    </citation>
    <scope>NUCLEOTIDE SEQUENCE [LARGE SCALE GENOMIC DNA]</scope>
    <source>
        <strain evidence="6">SC-089</strain>
    </source>
</reference>
<dbReference type="RefSeq" id="WP_088601374.1">
    <property type="nucleotide sequence ID" value="NZ_NJIH01000001.1"/>
</dbReference>
<dbReference type="GO" id="GO:0003677">
    <property type="term" value="F:DNA binding"/>
    <property type="evidence" value="ECO:0007669"/>
    <property type="project" value="UniProtKB-KW"/>
</dbReference>
<dbReference type="EMBL" id="NJIH01000001">
    <property type="protein sequence ID" value="OWT66246.1"/>
    <property type="molecule type" value="Genomic_DNA"/>
</dbReference>
<feature type="domain" description="HTH gntR-type" evidence="4">
    <location>
        <begin position="8"/>
        <end position="76"/>
    </location>
</feature>
<dbReference type="Gene3D" id="1.20.120.530">
    <property type="entry name" value="GntR ligand-binding domain-like"/>
    <property type="match status" value="1"/>
</dbReference>
<evidence type="ECO:0000256" key="3">
    <source>
        <dbReference type="ARBA" id="ARBA00023163"/>
    </source>
</evidence>
<gene>
    <name evidence="5" type="ORF">CEY11_00415</name>
</gene>
<dbReference type="SMART" id="SM00345">
    <property type="entry name" value="HTH_GNTR"/>
    <property type="match status" value="1"/>
</dbReference>
<proteinExistence type="predicted"/>
<dbReference type="Proteomes" id="UP000214603">
    <property type="component" value="Unassembled WGS sequence"/>
</dbReference>
<keyword evidence="3" id="KW-0804">Transcription</keyword>
<dbReference type="PRINTS" id="PR00035">
    <property type="entry name" value="HTHGNTR"/>
</dbReference>
<dbReference type="PANTHER" id="PTHR43537">
    <property type="entry name" value="TRANSCRIPTIONAL REGULATOR, GNTR FAMILY"/>
    <property type="match status" value="1"/>
</dbReference>